<dbReference type="Pfam" id="PF00271">
    <property type="entry name" value="Helicase_C"/>
    <property type="match status" value="1"/>
</dbReference>
<dbReference type="CDD" id="cd18787">
    <property type="entry name" value="SF2_C_DEAD"/>
    <property type="match status" value="1"/>
</dbReference>
<dbReference type="PANTHER" id="PTHR47958">
    <property type="entry name" value="ATP-DEPENDENT RNA HELICASE DBP3"/>
    <property type="match status" value="1"/>
</dbReference>
<evidence type="ECO:0000259" key="19">
    <source>
        <dbReference type="PROSITE" id="PS51195"/>
    </source>
</evidence>
<evidence type="ECO:0000256" key="3">
    <source>
        <dbReference type="ARBA" id="ARBA00022741"/>
    </source>
</evidence>
<dbReference type="AlphaFoldDB" id="A0A7U2EVZ2"/>
<dbReference type="GO" id="GO:0003724">
    <property type="term" value="F:RNA helicase activity"/>
    <property type="evidence" value="ECO:0007669"/>
    <property type="project" value="UniProtKB-EC"/>
</dbReference>
<dbReference type="VEuPathDB" id="FungiDB:JI435_039580"/>
<keyword evidence="21" id="KW-1185">Reference proteome</keyword>
<dbReference type="PROSITE" id="PS51195">
    <property type="entry name" value="Q_MOTIF"/>
    <property type="match status" value="1"/>
</dbReference>
<dbReference type="OMA" id="CYRSWVR"/>
<evidence type="ECO:0000259" key="17">
    <source>
        <dbReference type="PROSITE" id="PS51192"/>
    </source>
</evidence>
<comment type="catalytic activity">
    <reaction evidence="13">
        <text>ATP + H2O = ADP + phosphate + H(+)</text>
        <dbReference type="Rhea" id="RHEA:13065"/>
        <dbReference type="ChEBI" id="CHEBI:15377"/>
        <dbReference type="ChEBI" id="CHEBI:15378"/>
        <dbReference type="ChEBI" id="CHEBI:30616"/>
        <dbReference type="ChEBI" id="CHEBI:43474"/>
        <dbReference type="ChEBI" id="CHEBI:456216"/>
        <dbReference type="EC" id="3.6.4.13"/>
    </reaction>
</comment>
<dbReference type="Proteomes" id="UP000663193">
    <property type="component" value="Chromosome 3"/>
</dbReference>
<dbReference type="SMART" id="SM00490">
    <property type="entry name" value="HELICc"/>
    <property type="match status" value="1"/>
</dbReference>
<keyword evidence="2" id="KW-0396">Initiation factor</keyword>
<dbReference type="GO" id="GO:0003743">
    <property type="term" value="F:translation initiation factor activity"/>
    <property type="evidence" value="ECO:0007669"/>
    <property type="project" value="UniProtKB-KW"/>
</dbReference>
<dbReference type="PROSITE" id="PS51192">
    <property type="entry name" value="HELICASE_ATP_BIND_1"/>
    <property type="match status" value="1"/>
</dbReference>
<dbReference type="EMBL" id="CP069025">
    <property type="protein sequence ID" value="QRC93771.1"/>
    <property type="molecule type" value="Genomic_DNA"/>
</dbReference>
<evidence type="ECO:0000256" key="15">
    <source>
        <dbReference type="RuleBase" id="RU000492"/>
    </source>
</evidence>
<comment type="function">
    <text evidence="12">ATP-binding RNA helicase involved in translation initiation. Remodels RNA in response to ADP and ATP concentrations by facilitating disruption, but also formation of RNA duplexes.</text>
</comment>
<proteinExistence type="inferred from homology"/>
<evidence type="ECO:0000256" key="9">
    <source>
        <dbReference type="ARBA" id="ARBA00024358"/>
    </source>
</evidence>
<feature type="domain" description="Helicase C-terminal" evidence="18">
    <location>
        <begin position="434"/>
        <end position="594"/>
    </location>
</feature>
<feature type="compositionally biased region" description="Gly residues" evidence="16">
    <location>
        <begin position="130"/>
        <end position="144"/>
    </location>
</feature>
<dbReference type="InterPro" id="IPR027417">
    <property type="entry name" value="P-loop_NTPase"/>
</dbReference>
<dbReference type="FunFam" id="3.40.50.300:FF:000160">
    <property type="entry name" value="ATP-dependent RNA helicase DDX3X"/>
    <property type="match status" value="1"/>
</dbReference>
<dbReference type="FunFam" id="3.40.50.300:FF:000008">
    <property type="entry name" value="ATP-dependent RNA helicase RhlB"/>
    <property type="match status" value="1"/>
</dbReference>
<evidence type="ECO:0000256" key="6">
    <source>
        <dbReference type="ARBA" id="ARBA00022840"/>
    </source>
</evidence>
<evidence type="ECO:0000256" key="1">
    <source>
        <dbReference type="ARBA" id="ARBA00012552"/>
    </source>
</evidence>
<evidence type="ECO:0000256" key="8">
    <source>
        <dbReference type="ARBA" id="ARBA00022917"/>
    </source>
</evidence>
<gene>
    <name evidence="20" type="ORF">JI435_039580</name>
</gene>
<evidence type="ECO:0000256" key="2">
    <source>
        <dbReference type="ARBA" id="ARBA00022540"/>
    </source>
</evidence>
<keyword evidence="4 15" id="KW-0378">Hydrolase</keyword>
<evidence type="ECO:0000313" key="20">
    <source>
        <dbReference type="EMBL" id="QRC93771.1"/>
    </source>
</evidence>
<evidence type="ECO:0000256" key="5">
    <source>
        <dbReference type="ARBA" id="ARBA00022806"/>
    </source>
</evidence>
<dbReference type="SMART" id="SM00487">
    <property type="entry name" value="DEXDc"/>
    <property type="match status" value="1"/>
</dbReference>
<dbReference type="SMR" id="A0A7U2EVZ2"/>
<feature type="compositionally biased region" description="Pro residues" evidence="16">
    <location>
        <begin position="68"/>
        <end position="85"/>
    </location>
</feature>
<feature type="region of interest" description="Disordered" evidence="16">
    <location>
        <begin position="597"/>
        <end position="622"/>
    </location>
</feature>
<feature type="compositionally biased region" description="Gly residues" evidence="16">
    <location>
        <begin position="54"/>
        <end position="63"/>
    </location>
</feature>
<feature type="compositionally biased region" description="Gly residues" evidence="16">
    <location>
        <begin position="598"/>
        <end position="615"/>
    </location>
</feature>
<dbReference type="InterPro" id="IPR014001">
    <property type="entry name" value="Helicase_ATP-bd"/>
</dbReference>
<feature type="compositionally biased region" description="Gly residues" evidence="16">
    <location>
        <begin position="108"/>
        <end position="119"/>
    </location>
</feature>
<dbReference type="GO" id="GO:0003723">
    <property type="term" value="F:RNA binding"/>
    <property type="evidence" value="ECO:0007669"/>
    <property type="project" value="UniProtKB-KW"/>
</dbReference>
<accession>A0A7U2EVZ2</accession>
<feature type="compositionally biased region" description="Gly residues" evidence="16">
    <location>
        <begin position="666"/>
        <end position="696"/>
    </location>
</feature>
<dbReference type="Gene3D" id="3.40.50.300">
    <property type="entry name" value="P-loop containing nucleotide triphosphate hydrolases"/>
    <property type="match status" value="2"/>
</dbReference>
<dbReference type="GO" id="GO:0005524">
    <property type="term" value="F:ATP binding"/>
    <property type="evidence" value="ECO:0007669"/>
    <property type="project" value="UniProtKB-KW"/>
</dbReference>
<evidence type="ECO:0000256" key="14">
    <source>
        <dbReference type="PROSITE-ProRule" id="PRU00552"/>
    </source>
</evidence>
<dbReference type="OrthoDB" id="196131at2759"/>
<feature type="domain" description="Helicase ATP-binding" evidence="17">
    <location>
        <begin position="232"/>
        <end position="423"/>
    </location>
</feature>
<reference evidence="21" key="1">
    <citation type="journal article" date="2021" name="BMC Genomics">
        <title>Chromosome-level genome assembly and manually-curated proteome of model necrotroph Parastagonospora nodorum Sn15 reveals a genome-wide trove of candidate effector homologs, and redundancy of virulence-related functions within an accessory chromosome.</title>
        <authorList>
            <person name="Bertazzoni S."/>
            <person name="Jones D.A.B."/>
            <person name="Phan H.T."/>
            <person name="Tan K.-C."/>
            <person name="Hane J.K."/>
        </authorList>
    </citation>
    <scope>NUCLEOTIDE SEQUENCE [LARGE SCALE GENOMIC DNA]</scope>
    <source>
        <strain evidence="21">SN15 / ATCC MYA-4574 / FGSC 10173)</strain>
    </source>
</reference>
<dbReference type="PROSITE" id="PS00039">
    <property type="entry name" value="DEAD_ATP_HELICASE"/>
    <property type="match status" value="1"/>
</dbReference>
<evidence type="ECO:0000259" key="18">
    <source>
        <dbReference type="PROSITE" id="PS51194"/>
    </source>
</evidence>
<dbReference type="PROSITE" id="PS51194">
    <property type="entry name" value="HELICASE_CTER"/>
    <property type="match status" value="1"/>
</dbReference>
<keyword evidence="6 15" id="KW-0067">ATP-binding</keyword>
<evidence type="ECO:0000256" key="4">
    <source>
        <dbReference type="ARBA" id="ARBA00022801"/>
    </source>
</evidence>
<evidence type="ECO:0000256" key="13">
    <source>
        <dbReference type="ARBA" id="ARBA00047984"/>
    </source>
</evidence>
<feature type="region of interest" description="Disordered" evidence="16">
    <location>
        <begin position="659"/>
        <end position="696"/>
    </location>
</feature>
<feature type="domain" description="DEAD-box RNA helicase Q" evidence="19">
    <location>
        <begin position="201"/>
        <end position="229"/>
    </location>
</feature>
<evidence type="ECO:0000256" key="7">
    <source>
        <dbReference type="ARBA" id="ARBA00022884"/>
    </source>
</evidence>
<keyword evidence="7" id="KW-0694">RNA-binding</keyword>
<sequence length="696" mass="72492">MAEQLDMGRLNLNDSQHAPQNGFNGERSAYIPPHLRGRPQGGPPPMNAAPPMMNGGGGVGGSAWGPAPGGPSPAPPARFDGPPPGQMNGGGNWANANAQAFTPRGRDGPQGGGGWGGAAPGKFDPSAYGKPGGGGGGSARGSGDGQWKDGKHVPGPSNPRVERELFGVPNDPSKQQTGINFEKYDDIPVEASGQGVPEPVTRFTNPPLDDHLLSNIELSGYKVPTPVQKYSIPIVMGGRDLMACAQTGSGKTGGFLFPILAQAFQNGPSPPPTAQAGGYGRQRKAYPTSLILAPTRELVSQIFDEARKFAYRSWVRPCVVYGGADIGSQLRQIERGCDLLVATPGRLVDLIERGRISLASIKYLVLDEADRMLDMGFEPQIRRIVEGEDMPPTAGRQTLMFSATFPRDIQMLARDFLKEYIFLSVGRVGSTSENITQKIEYVEDADKRSVLLDILHTHGAGLSLIFVETKRMADSLSDFLINQGFPATSIHGDRTQREREKALEMFRSGRCPILVATAVAARGLDIPNVTHVVNYDLPTDIDDYVHRIGRTGRAGNTGIATAFFNRGNRGVVRDLLDLLKEANQEVPSFLESIAREGSGFGGGGGRGGRGGGRGRGNAATRDVRRMGGGGGAGGFGGGGWGGAPQGGYGGGYGGAPAGGYAPPSGGAYGGGGGGGGGGGYGGGYGNPSGPGGNSWW</sequence>
<dbReference type="Pfam" id="PF00270">
    <property type="entry name" value="DEAD"/>
    <property type="match status" value="1"/>
</dbReference>
<protein>
    <recommendedName>
        <fullName evidence="10">ATP-dependent RNA helicase DED1</fullName>
        <ecNumber evidence="1">3.6.4.13</ecNumber>
    </recommendedName>
    <alternativeName>
        <fullName evidence="11">ATP-dependent RNA helicase ded1</fullName>
    </alternativeName>
</protein>
<dbReference type="EC" id="3.6.4.13" evidence="1"/>
<comment type="similarity">
    <text evidence="9">Belongs to the DEAD box helicase family. DDX3/DED1 subfamily.</text>
</comment>
<evidence type="ECO:0000256" key="12">
    <source>
        <dbReference type="ARBA" id="ARBA00025161"/>
    </source>
</evidence>
<organism evidence="20 21">
    <name type="scientific">Phaeosphaeria nodorum (strain SN15 / ATCC MYA-4574 / FGSC 10173)</name>
    <name type="common">Glume blotch fungus</name>
    <name type="synonym">Parastagonospora nodorum</name>
    <dbReference type="NCBI Taxonomy" id="321614"/>
    <lineage>
        <taxon>Eukaryota</taxon>
        <taxon>Fungi</taxon>
        <taxon>Dikarya</taxon>
        <taxon>Ascomycota</taxon>
        <taxon>Pezizomycotina</taxon>
        <taxon>Dothideomycetes</taxon>
        <taxon>Pleosporomycetidae</taxon>
        <taxon>Pleosporales</taxon>
        <taxon>Pleosporineae</taxon>
        <taxon>Phaeosphaeriaceae</taxon>
        <taxon>Parastagonospora</taxon>
    </lineage>
</organism>
<evidence type="ECO:0000256" key="10">
    <source>
        <dbReference type="ARBA" id="ARBA00024397"/>
    </source>
</evidence>
<keyword evidence="5 15" id="KW-0347">Helicase</keyword>
<name>A0A7U2EVZ2_PHANO</name>
<evidence type="ECO:0000313" key="21">
    <source>
        <dbReference type="Proteomes" id="UP000663193"/>
    </source>
</evidence>
<dbReference type="GO" id="GO:0016787">
    <property type="term" value="F:hydrolase activity"/>
    <property type="evidence" value="ECO:0007669"/>
    <property type="project" value="UniProtKB-KW"/>
</dbReference>
<feature type="compositionally biased region" description="Polar residues" evidence="16">
    <location>
        <begin position="12"/>
        <end position="23"/>
    </location>
</feature>
<keyword evidence="3 15" id="KW-0547">Nucleotide-binding</keyword>
<feature type="region of interest" description="Disordered" evidence="16">
    <location>
        <begin position="1"/>
        <end position="178"/>
    </location>
</feature>
<dbReference type="InterPro" id="IPR000629">
    <property type="entry name" value="RNA-helicase_DEAD-box_CS"/>
</dbReference>
<keyword evidence="8" id="KW-0648">Protein biosynthesis</keyword>
<dbReference type="SUPFAM" id="SSF52540">
    <property type="entry name" value="P-loop containing nucleoside triphosphate hydrolases"/>
    <property type="match status" value="1"/>
</dbReference>
<evidence type="ECO:0000256" key="16">
    <source>
        <dbReference type="SAM" id="MobiDB-lite"/>
    </source>
</evidence>
<dbReference type="InterPro" id="IPR001650">
    <property type="entry name" value="Helicase_C-like"/>
</dbReference>
<feature type="short sequence motif" description="Q motif" evidence="14">
    <location>
        <begin position="201"/>
        <end position="229"/>
    </location>
</feature>
<dbReference type="InterPro" id="IPR014014">
    <property type="entry name" value="RNA_helicase_DEAD_Q_motif"/>
</dbReference>
<dbReference type="InterPro" id="IPR011545">
    <property type="entry name" value="DEAD/DEAH_box_helicase_dom"/>
</dbReference>
<evidence type="ECO:0000256" key="11">
    <source>
        <dbReference type="ARBA" id="ARBA00024405"/>
    </source>
</evidence>